<reference evidence="12 13" key="1">
    <citation type="submission" date="2019-03" db="EMBL/GenBank/DDBJ databases">
        <title>Freshwater and sediment microbial communities from various areas in North America, analyzing microbe dynamics in response to fracking.</title>
        <authorList>
            <person name="Lamendella R."/>
        </authorList>
    </citation>
    <scope>NUCLEOTIDE SEQUENCE [LARGE SCALE GENOMIC DNA]</scope>
    <source>
        <strain evidence="12 13">74A</strain>
    </source>
</reference>
<dbReference type="EC" id="3.4.23.36" evidence="9"/>
<keyword evidence="8 9" id="KW-0472">Membrane</keyword>
<evidence type="ECO:0000256" key="9">
    <source>
        <dbReference type="HAMAP-Rule" id="MF_00161"/>
    </source>
</evidence>
<keyword evidence="6 9" id="KW-0378">Hydrolase</keyword>
<gene>
    <name evidence="9" type="primary">lspA</name>
    <name evidence="12" type="ORF">EDC91_108101</name>
</gene>
<feature type="active site" evidence="9">
    <location>
        <position position="123"/>
    </location>
</feature>
<evidence type="ECO:0000256" key="2">
    <source>
        <dbReference type="ARBA" id="ARBA00022475"/>
    </source>
</evidence>
<dbReference type="PROSITE" id="PS00855">
    <property type="entry name" value="SPASE_II"/>
    <property type="match status" value="1"/>
</dbReference>
<dbReference type="InterPro" id="IPR001872">
    <property type="entry name" value="Peptidase_A8"/>
</dbReference>
<organism evidence="12 13">
    <name type="scientific">Shewanella fodinae</name>
    <dbReference type="NCBI Taxonomy" id="552357"/>
    <lineage>
        <taxon>Bacteria</taxon>
        <taxon>Pseudomonadati</taxon>
        <taxon>Pseudomonadota</taxon>
        <taxon>Gammaproteobacteria</taxon>
        <taxon>Alteromonadales</taxon>
        <taxon>Shewanellaceae</taxon>
        <taxon>Shewanella</taxon>
    </lineage>
</organism>
<feature type="transmembrane region" description="Helical" evidence="9">
    <location>
        <begin position="12"/>
        <end position="30"/>
    </location>
</feature>
<dbReference type="GO" id="GO:0005886">
    <property type="term" value="C:plasma membrane"/>
    <property type="evidence" value="ECO:0007669"/>
    <property type="project" value="UniProtKB-SubCell"/>
</dbReference>
<keyword evidence="3 9" id="KW-0645">Protease</keyword>
<evidence type="ECO:0000313" key="12">
    <source>
        <dbReference type="EMBL" id="TCN85862.1"/>
    </source>
</evidence>
<name>A0A4R2FGT8_9GAMM</name>
<evidence type="ECO:0000256" key="5">
    <source>
        <dbReference type="ARBA" id="ARBA00022750"/>
    </source>
</evidence>
<accession>A0A4R2FGT8</accession>
<dbReference type="PANTHER" id="PTHR33695:SF1">
    <property type="entry name" value="LIPOPROTEIN SIGNAL PEPTIDASE"/>
    <property type="match status" value="1"/>
</dbReference>
<keyword evidence="5 9" id="KW-0064">Aspartyl protease</keyword>
<evidence type="ECO:0000256" key="6">
    <source>
        <dbReference type="ARBA" id="ARBA00022801"/>
    </source>
</evidence>
<keyword evidence="13" id="KW-1185">Reference proteome</keyword>
<dbReference type="RefSeq" id="WP_133038612.1">
    <property type="nucleotide sequence ID" value="NZ_BMXW01000022.1"/>
</dbReference>
<sequence length="170" mass="19373">MPANWKQSGLRWYWIVVLAFVADQLSKQWILANFDLYESVKLLPIFNLTYVRNYGAAFSFLHDAGGWQRWMFTLVAVGFSVVLTIWLRRLPAEKRLLSVAYTLVIGGALGNLVDRLVHGFVVDFLDFYWNTSHYPAFNIADSAICVGAVLIVWEAFFGDKTDQQPASSKE</sequence>
<keyword evidence="7 9" id="KW-1133">Transmembrane helix</keyword>
<dbReference type="PANTHER" id="PTHR33695">
    <property type="entry name" value="LIPOPROTEIN SIGNAL PEPTIDASE"/>
    <property type="match status" value="1"/>
</dbReference>
<dbReference type="HAMAP" id="MF_00161">
    <property type="entry name" value="LspA"/>
    <property type="match status" value="1"/>
</dbReference>
<evidence type="ECO:0000256" key="10">
    <source>
        <dbReference type="RuleBase" id="RU000594"/>
    </source>
</evidence>
<dbReference type="Pfam" id="PF01252">
    <property type="entry name" value="Peptidase_A8"/>
    <property type="match status" value="1"/>
</dbReference>
<comment type="function">
    <text evidence="9 10">This protein specifically catalyzes the removal of signal peptides from prolipoproteins.</text>
</comment>
<dbReference type="GO" id="GO:0004190">
    <property type="term" value="F:aspartic-type endopeptidase activity"/>
    <property type="evidence" value="ECO:0007669"/>
    <property type="project" value="UniProtKB-UniRule"/>
</dbReference>
<comment type="pathway">
    <text evidence="9">Protein modification; lipoprotein biosynthesis (signal peptide cleavage).</text>
</comment>
<evidence type="ECO:0000256" key="7">
    <source>
        <dbReference type="ARBA" id="ARBA00022989"/>
    </source>
</evidence>
<evidence type="ECO:0000256" key="1">
    <source>
        <dbReference type="ARBA" id="ARBA00006139"/>
    </source>
</evidence>
<evidence type="ECO:0000313" key="13">
    <source>
        <dbReference type="Proteomes" id="UP000294832"/>
    </source>
</evidence>
<evidence type="ECO:0000256" key="4">
    <source>
        <dbReference type="ARBA" id="ARBA00022692"/>
    </source>
</evidence>
<comment type="subcellular location">
    <subcellularLocation>
        <location evidence="9">Cell membrane</location>
        <topology evidence="9">Multi-pass membrane protein</topology>
    </subcellularLocation>
</comment>
<feature type="transmembrane region" description="Helical" evidence="9">
    <location>
        <begin position="133"/>
        <end position="153"/>
    </location>
</feature>
<evidence type="ECO:0000256" key="11">
    <source>
        <dbReference type="RuleBase" id="RU004181"/>
    </source>
</evidence>
<keyword evidence="2 9" id="KW-1003">Cell membrane</keyword>
<evidence type="ECO:0000256" key="8">
    <source>
        <dbReference type="ARBA" id="ARBA00023136"/>
    </source>
</evidence>
<dbReference type="PRINTS" id="PR00781">
    <property type="entry name" value="LIPOSIGPTASE"/>
</dbReference>
<keyword evidence="4 9" id="KW-0812">Transmembrane</keyword>
<dbReference type="GO" id="GO:0006508">
    <property type="term" value="P:proteolysis"/>
    <property type="evidence" value="ECO:0007669"/>
    <property type="project" value="UniProtKB-KW"/>
</dbReference>
<comment type="similarity">
    <text evidence="1 9 11">Belongs to the peptidase A8 family.</text>
</comment>
<evidence type="ECO:0000256" key="3">
    <source>
        <dbReference type="ARBA" id="ARBA00022670"/>
    </source>
</evidence>
<feature type="transmembrane region" description="Helical" evidence="9">
    <location>
        <begin position="67"/>
        <end position="87"/>
    </location>
</feature>
<dbReference type="Proteomes" id="UP000294832">
    <property type="component" value="Unassembled WGS sequence"/>
</dbReference>
<dbReference type="NCBIfam" id="TIGR00077">
    <property type="entry name" value="lspA"/>
    <property type="match status" value="1"/>
</dbReference>
<dbReference type="EMBL" id="SLWF01000008">
    <property type="protein sequence ID" value="TCN85862.1"/>
    <property type="molecule type" value="Genomic_DNA"/>
</dbReference>
<comment type="caution">
    <text evidence="12">The sequence shown here is derived from an EMBL/GenBank/DDBJ whole genome shotgun (WGS) entry which is preliminary data.</text>
</comment>
<dbReference type="AlphaFoldDB" id="A0A4R2FGT8"/>
<feature type="active site" evidence="9">
    <location>
        <position position="141"/>
    </location>
</feature>
<comment type="catalytic activity">
    <reaction evidence="9 10">
        <text>Release of signal peptides from bacterial membrane prolipoproteins. Hydrolyzes -Xaa-Yaa-Zaa-|-(S,diacylglyceryl)Cys-, in which Xaa is hydrophobic (preferably Leu), and Yaa (Ala or Ser) and Zaa (Gly or Ala) have small, neutral side chains.</text>
        <dbReference type="EC" id="3.4.23.36"/>
    </reaction>
</comment>
<dbReference type="UniPathway" id="UPA00665"/>
<protein>
    <recommendedName>
        <fullName evidence="9">Lipoprotein signal peptidase</fullName>
        <ecNumber evidence="9">3.4.23.36</ecNumber>
    </recommendedName>
    <alternativeName>
        <fullName evidence="9">Prolipoprotein signal peptidase</fullName>
    </alternativeName>
    <alternativeName>
        <fullName evidence="9">Signal peptidase II</fullName>
        <shortName evidence="9">SPase II</shortName>
    </alternativeName>
</protein>
<feature type="transmembrane region" description="Helical" evidence="9">
    <location>
        <begin position="96"/>
        <end position="113"/>
    </location>
</feature>
<dbReference type="OrthoDB" id="9810259at2"/>
<proteinExistence type="inferred from homology"/>